<proteinExistence type="predicted"/>
<keyword evidence="1" id="KW-0862">Zinc</keyword>
<feature type="domain" description="SWIM-type" evidence="3">
    <location>
        <begin position="159"/>
        <end position="194"/>
    </location>
</feature>
<accession>A0A7T0KG50</accession>
<dbReference type="InterPro" id="IPR007527">
    <property type="entry name" value="Znf_SWIM"/>
</dbReference>
<gene>
    <name evidence="4" type="ORF">G7Y31_04530</name>
</gene>
<dbReference type="AlphaFoldDB" id="A0A7T0KG50"/>
<keyword evidence="1" id="KW-0863">Zinc-finger</keyword>
<name>A0A7T0KG50_9CORY</name>
<feature type="region of interest" description="Disordered" evidence="2">
    <location>
        <begin position="24"/>
        <end position="62"/>
    </location>
</feature>
<evidence type="ECO:0000313" key="4">
    <source>
        <dbReference type="EMBL" id="QPK79964.1"/>
    </source>
</evidence>
<dbReference type="PANTHER" id="PTHR38133">
    <property type="entry name" value="SLR1429 PROTEIN"/>
    <property type="match status" value="1"/>
</dbReference>
<dbReference type="Proteomes" id="UP000594681">
    <property type="component" value="Chromosome"/>
</dbReference>
<dbReference type="PROSITE" id="PS50966">
    <property type="entry name" value="ZF_SWIM"/>
    <property type="match status" value="1"/>
</dbReference>
<evidence type="ECO:0000259" key="3">
    <source>
        <dbReference type="PROSITE" id="PS50966"/>
    </source>
</evidence>
<dbReference type="EMBL" id="CP064954">
    <property type="protein sequence ID" value="QPK79964.1"/>
    <property type="molecule type" value="Genomic_DNA"/>
</dbReference>
<reference evidence="4 5" key="1">
    <citation type="submission" date="2020-11" db="EMBL/GenBank/DDBJ databases">
        <title>Corynebacterium sp. ZJ-599.</title>
        <authorList>
            <person name="Zhou J."/>
        </authorList>
    </citation>
    <scope>NUCLEOTIDE SEQUENCE [LARGE SCALE GENOMIC DNA]</scope>
    <source>
        <strain evidence="4 5">ZJ-599</strain>
    </source>
</reference>
<evidence type="ECO:0000256" key="2">
    <source>
        <dbReference type="SAM" id="MobiDB-lite"/>
    </source>
</evidence>
<dbReference type="KEGG" id="cliz:G7Y31_04530"/>
<sequence>MASGNDKNNANNANNVTFVNFRTRQRASSPEEVAHLEARVPARRGRTPQSPSAQVSHRHFGSTMGPAATRLISFISRRVDSGRLQRGRDYARAGNVVGLDIRVGAAHGRVAGSQNQPFEVLLQLPHRSSAQLLELSHIMARESNSLRLAREGVVSEELLDILLGEESQDLRVRCTCPDGALVCKHIVAVGERLAARMDADPGVVFALRGLDFRTLERNLLNEAGAGAQDVVALSGGRNLAESNELFWSGRELPDLPEPKTAPVLEDSDMDLLRKALRAVCHTNIELLRAVSDIEELYEHLTR</sequence>
<organism evidence="4 5">
    <name type="scientific">Corynebacterium lizhenjunii</name>
    <dbReference type="NCBI Taxonomy" id="2709394"/>
    <lineage>
        <taxon>Bacteria</taxon>
        <taxon>Bacillati</taxon>
        <taxon>Actinomycetota</taxon>
        <taxon>Actinomycetes</taxon>
        <taxon>Mycobacteriales</taxon>
        <taxon>Corynebacteriaceae</taxon>
        <taxon>Corynebacterium</taxon>
    </lineage>
</organism>
<keyword evidence="1" id="KW-0479">Metal-binding</keyword>
<dbReference type="PANTHER" id="PTHR38133:SF1">
    <property type="entry name" value="SLR1429 PROTEIN"/>
    <property type="match status" value="1"/>
</dbReference>
<evidence type="ECO:0000313" key="5">
    <source>
        <dbReference type="Proteomes" id="UP000594681"/>
    </source>
</evidence>
<dbReference type="Pfam" id="PF04434">
    <property type="entry name" value="SWIM"/>
    <property type="match status" value="1"/>
</dbReference>
<protein>
    <submittedName>
        <fullName evidence="4">SWIM zinc finger family protein</fullName>
    </submittedName>
</protein>
<evidence type="ECO:0000256" key="1">
    <source>
        <dbReference type="PROSITE-ProRule" id="PRU00325"/>
    </source>
</evidence>
<dbReference type="GO" id="GO:0008270">
    <property type="term" value="F:zinc ion binding"/>
    <property type="evidence" value="ECO:0007669"/>
    <property type="project" value="UniProtKB-KW"/>
</dbReference>
<dbReference type="RefSeq" id="WP_165009017.1">
    <property type="nucleotide sequence ID" value="NZ_CP064954.1"/>
</dbReference>
<keyword evidence="5" id="KW-1185">Reference proteome</keyword>